<dbReference type="STRING" id="869209.Tresu_1111"/>
<dbReference type="EMBL" id="CP002631">
    <property type="protein sequence ID" value="AEB14025.1"/>
    <property type="molecule type" value="Genomic_DNA"/>
</dbReference>
<dbReference type="Proteomes" id="UP000006852">
    <property type="component" value="Chromosome"/>
</dbReference>
<evidence type="ECO:0000313" key="1">
    <source>
        <dbReference type="EMBL" id="AEB14025.1"/>
    </source>
</evidence>
<keyword evidence="2" id="KW-1185">Reference proteome</keyword>
<organism evidence="1 2">
    <name type="scientific">Treponema succinifaciens (strain ATCC 33096 / DSM 2489 / 6091)</name>
    <dbReference type="NCBI Taxonomy" id="869209"/>
    <lineage>
        <taxon>Bacteria</taxon>
        <taxon>Pseudomonadati</taxon>
        <taxon>Spirochaetota</taxon>
        <taxon>Spirochaetia</taxon>
        <taxon>Spirochaetales</taxon>
        <taxon>Treponemataceae</taxon>
        <taxon>Treponema</taxon>
    </lineage>
</organism>
<reference evidence="2" key="2">
    <citation type="submission" date="2011-04" db="EMBL/GenBank/DDBJ databases">
        <title>The complete genome of chromosome of Treponema succinifaciens DSM 2489.</title>
        <authorList>
            <person name="Lucas S."/>
            <person name="Copeland A."/>
            <person name="Lapidus A."/>
            <person name="Bruce D."/>
            <person name="Goodwin L."/>
            <person name="Pitluck S."/>
            <person name="Peters L."/>
            <person name="Kyrpides N."/>
            <person name="Mavromatis K."/>
            <person name="Ivanova N."/>
            <person name="Ovchinnikova G."/>
            <person name="Teshima H."/>
            <person name="Detter J.C."/>
            <person name="Tapia R."/>
            <person name="Han C."/>
            <person name="Land M."/>
            <person name="Hauser L."/>
            <person name="Markowitz V."/>
            <person name="Cheng J.-F."/>
            <person name="Hugenholtz P."/>
            <person name="Woyke T."/>
            <person name="Wu D."/>
            <person name="Gronow S."/>
            <person name="Wellnitz S."/>
            <person name="Brambilla E."/>
            <person name="Klenk H.-P."/>
            <person name="Eisen J.A."/>
        </authorList>
    </citation>
    <scope>NUCLEOTIDE SEQUENCE [LARGE SCALE GENOMIC DNA]</scope>
    <source>
        <strain evidence="2">ATCC 33096 / DSM 2489 / 6091</strain>
    </source>
</reference>
<dbReference type="GeneID" id="302998272"/>
<sequence length="72" mass="7890">MINSLQTSNGISHLAKQTTDMAPITIDTTVVPTALSNIVRSDIVYVENLIIDTQPQPILPVENMVIQQSIML</sequence>
<dbReference type="HOGENOM" id="CLU_2721120_0_0_12"/>
<name>F2NXE6_TRES6</name>
<proteinExistence type="predicted"/>
<dbReference type="KEGG" id="tsu:Tresu_1111"/>
<dbReference type="AlphaFoldDB" id="F2NXE6"/>
<protein>
    <submittedName>
        <fullName evidence="1">Uncharacterized protein</fullName>
    </submittedName>
</protein>
<accession>F2NXE6</accession>
<reference evidence="1 2" key="1">
    <citation type="journal article" date="2011" name="Stand. Genomic Sci.">
        <title>Complete genome sequence of Treponema succinifaciens type strain (6091).</title>
        <authorList>
            <person name="Han C."/>
            <person name="Gronow S."/>
            <person name="Teshima H."/>
            <person name="Lapidus A."/>
            <person name="Nolan M."/>
            <person name="Lucas S."/>
            <person name="Hammon N."/>
            <person name="Deshpande S."/>
            <person name="Cheng J.F."/>
            <person name="Zeytun A."/>
            <person name="Tapia R."/>
            <person name="Goodwin L."/>
            <person name="Pitluck S."/>
            <person name="Liolios K."/>
            <person name="Pagani I."/>
            <person name="Ivanova N."/>
            <person name="Mavromatis K."/>
            <person name="Mikhailova N."/>
            <person name="Huntemann M."/>
            <person name="Pati A."/>
            <person name="Chen A."/>
            <person name="Palaniappan K."/>
            <person name="Land M."/>
            <person name="Hauser L."/>
            <person name="Brambilla E.M."/>
            <person name="Rohde M."/>
            <person name="Goker M."/>
            <person name="Woyke T."/>
            <person name="Bristow J."/>
            <person name="Eisen J.A."/>
            <person name="Markowitz V."/>
            <person name="Hugenholtz P."/>
            <person name="Kyrpides N.C."/>
            <person name="Klenk H.P."/>
            <person name="Detter J.C."/>
        </authorList>
    </citation>
    <scope>NUCLEOTIDE SEQUENCE [LARGE SCALE GENOMIC DNA]</scope>
    <source>
        <strain evidence="2">ATCC 33096 / DSM 2489 / 6091</strain>
    </source>
</reference>
<gene>
    <name evidence="1" type="ordered locus">Tresu_1111</name>
</gene>
<dbReference type="RefSeq" id="WP_013701314.1">
    <property type="nucleotide sequence ID" value="NC_015385.1"/>
</dbReference>
<evidence type="ECO:0000313" key="2">
    <source>
        <dbReference type="Proteomes" id="UP000006852"/>
    </source>
</evidence>